<sequence length="78" mass="9161">MDMSSMTQNIAAIIYDDIGFYTVYRSYYPKFMTENLDMRFCMSFRDDPSSAVADVYFELVNDMQIQNLITSRAKYCFG</sequence>
<dbReference type="EMBL" id="BMYR01000038">
    <property type="protein sequence ID" value="GGW74265.1"/>
    <property type="molecule type" value="Genomic_DNA"/>
</dbReference>
<dbReference type="Proteomes" id="UP000634667">
    <property type="component" value="Unassembled WGS sequence"/>
</dbReference>
<comment type="caution">
    <text evidence="1">The sequence shown here is derived from an EMBL/GenBank/DDBJ whole genome shotgun (WGS) entry which is preliminary data.</text>
</comment>
<gene>
    <name evidence="1" type="ORF">GCM10008111_32330</name>
</gene>
<evidence type="ECO:0000313" key="1">
    <source>
        <dbReference type="EMBL" id="GGW74265.1"/>
    </source>
</evidence>
<accession>A0ABQ2WTF6</accession>
<protein>
    <submittedName>
        <fullName evidence="1">Uncharacterized protein</fullName>
    </submittedName>
</protein>
<keyword evidence="2" id="KW-1185">Reference proteome</keyword>
<evidence type="ECO:0000313" key="2">
    <source>
        <dbReference type="Proteomes" id="UP000634667"/>
    </source>
</evidence>
<organism evidence="1 2">
    <name type="scientific">Alishewanella tabrizica</name>
    <dbReference type="NCBI Taxonomy" id="671278"/>
    <lineage>
        <taxon>Bacteria</taxon>
        <taxon>Pseudomonadati</taxon>
        <taxon>Pseudomonadota</taxon>
        <taxon>Gammaproteobacteria</taxon>
        <taxon>Alteromonadales</taxon>
        <taxon>Alteromonadaceae</taxon>
        <taxon>Alishewanella</taxon>
    </lineage>
</organism>
<proteinExistence type="predicted"/>
<reference evidence="2" key="1">
    <citation type="journal article" date="2019" name="Int. J. Syst. Evol. Microbiol.">
        <title>The Global Catalogue of Microorganisms (GCM) 10K type strain sequencing project: providing services to taxonomists for standard genome sequencing and annotation.</title>
        <authorList>
            <consortium name="The Broad Institute Genomics Platform"/>
            <consortium name="The Broad Institute Genome Sequencing Center for Infectious Disease"/>
            <person name="Wu L."/>
            <person name="Ma J."/>
        </authorList>
    </citation>
    <scope>NUCLEOTIDE SEQUENCE [LARGE SCALE GENOMIC DNA]</scope>
    <source>
        <strain evidence="2">KCTC 23723</strain>
    </source>
</reference>
<name>A0ABQ2WTF6_9ALTE</name>